<gene>
    <name evidence="9" type="ORF">BJY01DRAFT_236354</name>
</gene>
<dbReference type="PIRSF" id="PIRSF000137">
    <property type="entry name" value="Alcohol_oxidase"/>
    <property type="match status" value="1"/>
</dbReference>
<dbReference type="Pfam" id="PF00732">
    <property type="entry name" value="GMC_oxred_N"/>
    <property type="match status" value="2"/>
</dbReference>
<evidence type="ECO:0000313" key="9">
    <source>
        <dbReference type="EMBL" id="KAL2841416.1"/>
    </source>
</evidence>
<comment type="caution">
    <text evidence="9">The sequence shown here is derived from an EMBL/GenBank/DDBJ whole genome shotgun (WGS) entry which is preliminary data.</text>
</comment>
<evidence type="ECO:0000256" key="1">
    <source>
        <dbReference type="ARBA" id="ARBA00001974"/>
    </source>
</evidence>
<keyword evidence="5" id="KW-0560">Oxidoreductase</keyword>
<dbReference type="PANTHER" id="PTHR11552:SF201">
    <property type="entry name" value="GLUCOSE-METHANOL-CHOLINE OXIDOREDUCTASE N-TERMINAL DOMAIN-CONTAINING PROTEIN"/>
    <property type="match status" value="1"/>
</dbReference>
<protein>
    <recommendedName>
        <fullName evidence="7 8">Glucose-methanol-choline oxidoreductase N-terminal domain-containing protein</fullName>
    </recommendedName>
</protein>
<dbReference type="Pfam" id="PF05199">
    <property type="entry name" value="GMC_oxred_C"/>
    <property type="match status" value="1"/>
</dbReference>
<accession>A0ABR4JN07</accession>
<keyword evidence="3 6" id="KW-0285">Flavoprotein</keyword>
<sequence length="551" mass="59413">MTPPTPTIISSLETFLEIPEYDYIVVGGGAAGLVLAARLSEDSNVSVAVLEAGDARLGDTNIASPVGMASVLDNPEYDWCFRSTPQAGNNGKVHHVARGKVLGGSSSINFLSYCRPSRGDIDRWEELGNDGWNWDNLLPYYRKSQRIAQGTLPRQGPQDSFSALDKQFHEDETGVIATSFPLWRFPFEDTLLNALDETAGLARPVDPWSGEHLGFYGALNTIDRSGERPILTNAFVCRVILSEENEGGSEYPTARGVVFSSREHMHHVLAKREVILSCGSIKSPQLLELSGIGDQEVLEAAGIKCRVALPAVGHNLQEHPMTSVTYELTPENQTLDTLFADTALFGQYLRQYFTEGDGPVGGCMSLTGFLPYATLVSESRLAQSLALSASSSSAGTEEQAVKHTLSLLRDPTVHVTTSDPFAAPAIDLGILGHDLDVDVLAAGVLFADKVFQSTHVRDKTVARVSPPASVNLDSWEAIRGYAKEQVLIFNHLLGTCAMGQGDDAVVDGNLRVRGVQGLRVVDASVIPSQMSGNIIATMYALAERAADLIKQ</sequence>
<proteinExistence type="inferred from homology"/>
<keyword evidence="10" id="KW-1185">Reference proteome</keyword>
<evidence type="ECO:0000256" key="2">
    <source>
        <dbReference type="ARBA" id="ARBA00010790"/>
    </source>
</evidence>
<dbReference type="InterPro" id="IPR012132">
    <property type="entry name" value="GMC_OxRdtase"/>
</dbReference>
<keyword evidence="4 6" id="KW-0274">FAD</keyword>
<evidence type="ECO:0000256" key="6">
    <source>
        <dbReference type="RuleBase" id="RU003968"/>
    </source>
</evidence>
<reference evidence="9 10" key="1">
    <citation type="submission" date="2024-07" db="EMBL/GenBank/DDBJ databases">
        <title>Section-level genome sequencing and comparative genomics of Aspergillus sections Usti and Cavernicolus.</title>
        <authorList>
            <consortium name="Lawrence Berkeley National Laboratory"/>
            <person name="Nybo J.L."/>
            <person name="Vesth T.C."/>
            <person name="Theobald S."/>
            <person name="Frisvad J.C."/>
            <person name="Larsen T.O."/>
            <person name="Kjaerboelling I."/>
            <person name="Rothschild-Mancinelli K."/>
            <person name="Lyhne E.K."/>
            <person name="Kogle M.E."/>
            <person name="Barry K."/>
            <person name="Clum A."/>
            <person name="Na H."/>
            <person name="Ledsgaard L."/>
            <person name="Lin J."/>
            <person name="Lipzen A."/>
            <person name="Kuo A."/>
            <person name="Riley R."/>
            <person name="Mondo S."/>
            <person name="Labutti K."/>
            <person name="Haridas S."/>
            <person name="Pangalinan J."/>
            <person name="Salamov A.A."/>
            <person name="Simmons B.A."/>
            <person name="Magnuson J.K."/>
            <person name="Chen J."/>
            <person name="Drula E."/>
            <person name="Henrissat B."/>
            <person name="Wiebenga A."/>
            <person name="Lubbers R.J."/>
            <person name="Gomes A.C."/>
            <person name="Makela M.R."/>
            <person name="Stajich J."/>
            <person name="Grigoriev I.V."/>
            <person name="Mortensen U.H."/>
            <person name="De Vries R.P."/>
            <person name="Baker S.E."/>
            <person name="Andersen M.R."/>
        </authorList>
    </citation>
    <scope>NUCLEOTIDE SEQUENCE [LARGE SCALE GENOMIC DNA]</scope>
    <source>
        <strain evidence="9 10">CBS 123904</strain>
    </source>
</reference>
<evidence type="ECO:0000259" key="7">
    <source>
        <dbReference type="PROSITE" id="PS00623"/>
    </source>
</evidence>
<dbReference type="InterPro" id="IPR007867">
    <property type="entry name" value="GMC_OxRtase_C"/>
</dbReference>
<feature type="domain" description="Glucose-methanol-choline oxidoreductase N-terminal" evidence="7">
    <location>
        <begin position="99"/>
        <end position="122"/>
    </location>
</feature>
<dbReference type="EMBL" id="JBFXLU010000109">
    <property type="protein sequence ID" value="KAL2841416.1"/>
    <property type="molecule type" value="Genomic_DNA"/>
</dbReference>
<dbReference type="PROSITE" id="PS00623">
    <property type="entry name" value="GMC_OXRED_1"/>
    <property type="match status" value="1"/>
</dbReference>
<dbReference type="Gene3D" id="3.50.50.60">
    <property type="entry name" value="FAD/NAD(P)-binding domain"/>
    <property type="match status" value="1"/>
</dbReference>
<name>A0ABR4JN07_9EURO</name>
<dbReference type="InterPro" id="IPR000172">
    <property type="entry name" value="GMC_OxRdtase_N"/>
</dbReference>
<dbReference type="Proteomes" id="UP001610446">
    <property type="component" value="Unassembled WGS sequence"/>
</dbReference>
<organism evidence="9 10">
    <name type="scientific">Aspergillus pseudoustus</name>
    <dbReference type="NCBI Taxonomy" id="1810923"/>
    <lineage>
        <taxon>Eukaryota</taxon>
        <taxon>Fungi</taxon>
        <taxon>Dikarya</taxon>
        <taxon>Ascomycota</taxon>
        <taxon>Pezizomycotina</taxon>
        <taxon>Eurotiomycetes</taxon>
        <taxon>Eurotiomycetidae</taxon>
        <taxon>Eurotiales</taxon>
        <taxon>Aspergillaceae</taxon>
        <taxon>Aspergillus</taxon>
        <taxon>Aspergillus subgen. Nidulantes</taxon>
    </lineage>
</organism>
<dbReference type="Gene3D" id="3.30.560.10">
    <property type="entry name" value="Glucose Oxidase, domain 3"/>
    <property type="match status" value="1"/>
</dbReference>
<evidence type="ECO:0000259" key="8">
    <source>
        <dbReference type="PROSITE" id="PS00624"/>
    </source>
</evidence>
<dbReference type="SUPFAM" id="SSF51905">
    <property type="entry name" value="FAD/NAD(P)-binding domain"/>
    <property type="match status" value="1"/>
</dbReference>
<evidence type="ECO:0000256" key="4">
    <source>
        <dbReference type="ARBA" id="ARBA00022827"/>
    </source>
</evidence>
<dbReference type="SUPFAM" id="SSF54373">
    <property type="entry name" value="FAD-linked reductases, C-terminal domain"/>
    <property type="match status" value="1"/>
</dbReference>
<evidence type="ECO:0000313" key="10">
    <source>
        <dbReference type="Proteomes" id="UP001610446"/>
    </source>
</evidence>
<evidence type="ECO:0000256" key="5">
    <source>
        <dbReference type="ARBA" id="ARBA00023002"/>
    </source>
</evidence>
<dbReference type="PANTHER" id="PTHR11552">
    <property type="entry name" value="GLUCOSE-METHANOL-CHOLINE GMC OXIDOREDUCTASE"/>
    <property type="match status" value="1"/>
</dbReference>
<dbReference type="PROSITE" id="PS00624">
    <property type="entry name" value="GMC_OXRED_2"/>
    <property type="match status" value="1"/>
</dbReference>
<dbReference type="InterPro" id="IPR036188">
    <property type="entry name" value="FAD/NAD-bd_sf"/>
</dbReference>
<comment type="cofactor">
    <cofactor evidence="1">
        <name>FAD</name>
        <dbReference type="ChEBI" id="CHEBI:57692"/>
    </cofactor>
</comment>
<feature type="domain" description="Glucose-methanol-choline oxidoreductase N-terminal" evidence="8">
    <location>
        <begin position="279"/>
        <end position="293"/>
    </location>
</feature>
<comment type="similarity">
    <text evidence="2 6">Belongs to the GMC oxidoreductase family.</text>
</comment>
<evidence type="ECO:0000256" key="3">
    <source>
        <dbReference type="ARBA" id="ARBA00022630"/>
    </source>
</evidence>